<sequence length="104" mass="12707">MSRFQSVSWLYYRRPECWERTILLRCRVTTEFYNQTSRLVVKWSGKCYLFGVPSWSWVFVFEHILRLQQKRRQKNSGGLLHFSSWRICGWVQRSDIRHSKGSWA</sequence>
<proteinExistence type="predicted"/>
<name>A0A8J4RQ23_9ROSI</name>
<keyword evidence="2" id="KW-1185">Reference proteome</keyword>
<evidence type="ECO:0000313" key="2">
    <source>
        <dbReference type="Proteomes" id="UP000737018"/>
    </source>
</evidence>
<gene>
    <name evidence="1" type="ORF">CMV_005872</name>
</gene>
<evidence type="ECO:0000313" key="1">
    <source>
        <dbReference type="EMBL" id="KAF3970429.1"/>
    </source>
</evidence>
<comment type="caution">
    <text evidence="1">The sequence shown here is derived from an EMBL/GenBank/DDBJ whole genome shotgun (WGS) entry which is preliminary data.</text>
</comment>
<dbReference type="EMBL" id="JRKL02000534">
    <property type="protein sequence ID" value="KAF3970429.1"/>
    <property type="molecule type" value="Genomic_DNA"/>
</dbReference>
<dbReference type="AlphaFoldDB" id="A0A8J4RQ23"/>
<protein>
    <submittedName>
        <fullName evidence="1">Uncharacterized protein</fullName>
    </submittedName>
</protein>
<accession>A0A8J4RQ23</accession>
<dbReference type="Proteomes" id="UP000737018">
    <property type="component" value="Unassembled WGS sequence"/>
</dbReference>
<organism evidence="1 2">
    <name type="scientific">Castanea mollissima</name>
    <name type="common">Chinese chestnut</name>
    <dbReference type="NCBI Taxonomy" id="60419"/>
    <lineage>
        <taxon>Eukaryota</taxon>
        <taxon>Viridiplantae</taxon>
        <taxon>Streptophyta</taxon>
        <taxon>Embryophyta</taxon>
        <taxon>Tracheophyta</taxon>
        <taxon>Spermatophyta</taxon>
        <taxon>Magnoliopsida</taxon>
        <taxon>eudicotyledons</taxon>
        <taxon>Gunneridae</taxon>
        <taxon>Pentapetalae</taxon>
        <taxon>rosids</taxon>
        <taxon>fabids</taxon>
        <taxon>Fagales</taxon>
        <taxon>Fagaceae</taxon>
        <taxon>Castanea</taxon>
    </lineage>
</organism>
<reference evidence="1" key="1">
    <citation type="submission" date="2020-03" db="EMBL/GenBank/DDBJ databases">
        <title>Castanea mollissima Vanexum genome sequencing.</title>
        <authorList>
            <person name="Staton M."/>
        </authorList>
    </citation>
    <scope>NUCLEOTIDE SEQUENCE</scope>
    <source>
        <tissue evidence="1">Leaf</tissue>
    </source>
</reference>